<evidence type="ECO:0000313" key="13">
    <source>
        <dbReference type="Proteomes" id="UP000239757"/>
    </source>
</evidence>
<keyword evidence="10 11" id="KW-0472">Membrane</keyword>
<evidence type="ECO:0000256" key="2">
    <source>
        <dbReference type="ARBA" id="ARBA00004167"/>
    </source>
</evidence>
<evidence type="ECO:0000256" key="5">
    <source>
        <dbReference type="ARBA" id="ARBA00022692"/>
    </source>
</evidence>
<comment type="cofactor">
    <cofactor evidence="1">
        <name>heme</name>
        <dbReference type="ChEBI" id="CHEBI:30413"/>
    </cofactor>
</comment>
<keyword evidence="6" id="KW-0479">Metal-binding</keyword>
<keyword evidence="8" id="KW-0560">Oxidoreductase</keyword>
<evidence type="ECO:0000256" key="9">
    <source>
        <dbReference type="ARBA" id="ARBA00023004"/>
    </source>
</evidence>
<dbReference type="GO" id="GO:0016132">
    <property type="term" value="P:brassinosteroid biosynthetic process"/>
    <property type="evidence" value="ECO:0007669"/>
    <property type="project" value="TreeGrafter"/>
</dbReference>
<dbReference type="GO" id="GO:0010268">
    <property type="term" value="P:brassinosteroid homeostasis"/>
    <property type="evidence" value="ECO:0007669"/>
    <property type="project" value="TreeGrafter"/>
</dbReference>
<keyword evidence="9" id="KW-0408">Iron</keyword>
<evidence type="ECO:0000256" key="8">
    <source>
        <dbReference type="ARBA" id="ARBA00023002"/>
    </source>
</evidence>
<dbReference type="GO" id="GO:0016020">
    <property type="term" value="C:membrane"/>
    <property type="evidence" value="ECO:0007669"/>
    <property type="project" value="UniProtKB-SubCell"/>
</dbReference>
<evidence type="ECO:0000256" key="3">
    <source>
        <dbReference type="ARBA" id="ARBA00010617"/>
    </source>
</evidence>
<dbReference type="GO" id="GO:0051777">
    <property type="term" value="F:ent-kaurenoic acid monooxygenase activity"/>
    <property type="evidence" value="ECO:0007669"/>
    <property type="project" value="TreeGrafter"/>
</dbReference>
<evidence type="ECO:0000256" key="4">
    <source>
        <dbReference type="ARBA" id="ARBA00022617"/>
    </source>
</evidence>
<accession>A0A2P5XHP4</accession>
<evidence type="ECO:0000256" key="6">
    <source>
        <dbReference type="ARBA" id="ARBA00022723"/>
    </source>
</evidence>
<keyword evidence="7 11" id="KW-1133">Transmembrane helix</keyword>
<dbReference type="SUPFAM" id="SSF48264">
    <property type="entry name" value="Cytochrome P450"/>
    <property type="match status" value="1"/>
</dbReference>
<keyword evidence="4" id="KW-0349">Heme</keyword>
<evidence type="ECO:0000256" key="1">
    <source>
        <dbReference type="ARBA" id="ARBA00001971"/>
    </source>
</evidence>
<dbReference type="GO" id="GO:0005783">
    <property type="term" value="C:endoplasmic reticulum"/>
    <property type="evidence" value="ECO:0007669"/>
    <property type="project" value="TreeGrafter"/>
</dbReference>
<comment type="subcellular location">
    <subcellularLocation>
        <location evidence="2">Membrane</location>
        <topology evidence="2">Single-pass membrane protein</topology>
    </subcellularLocation>
</comment>
<evidence type="ECO:0000256" key="11">
    <source>
        <dbReference type="SAM" id="Phobius"/>
    </source>
</evidence>
<dbReference type="OrthoDB" id="1470350at2759"/>
<evidence type="ECO:0008006" key="14">
    <source>
        <dbReference type="Google" id="ProtNLM"/>
    </source>
</evidence>
<dbReference type="PANTHER" id="PTHR24286">
    <property type="entry name" value="CYTOCHROME P450 26"/>
    <property type="match status" value="1"/>
</dbReference>
<organism evidence="12 13">
    <name type="scientific">Gossypium barbadense</name>
    <name type="common">Sea Island cotton</name>
    <name type="synonym">Hibiscus barbadensis</name>
    <dbReference type="NCBI Taxonomy" id="3634"/>
    <lineage>
        <taxon>Eukaryota</taxon>
        <taxon>Viridiplantae</taxon>
        <taxon>Streptophyta</taxon>
        <taxon>Embryophyta</taxon>
        <taxon>Tracheophyta</taxon>
        <taxon>Spermatophyta</taxon>
        <taxon>Magnoliopsida</taxon>
        <taxon>eudicotyledons</taxon>
        <taxon>Gunneridae</taxon>
        <taxon>Pentapetalae</taxon>
        <taxon>rosids</taxon>
        <taxon>malvids</taxon>
        <taxon>Malvales</taxon>
        <taxon>Malvaceae</taxon>
        <taxon>Malvoideae</taxon>
        <taxon>Gossypium</taxon>
    </lineage>
</organism>
<dbReference type="AlphaFoldDB" id="A0A2P5XHP4"/>
<dbReference type="PANTHER" id="PTHR24286:SF199">
    <property type="entry name" value="CYTOCHROME P450 88D6"/>
    <property type="match status" value="1"/>
</dbReference>
<feature type="transmembrane region" description="Helical" evidence="11">
    <location>
        <begin position="7"/>
        <end position="26"/>
    </location>
</feature>
<sequence>MGLYLNILALVLAVLLGTYVIVFGFLKKINEWCYVSSLGEKKHSLPPGDMGWPIIGNMWSFLKVFRSNDPDTFIYNKVKRYGRTGMYKTYLFGSPSIIVSIPETCRKVLADDEQFGLGYPLSTKQLTGKKSFHSIPNSEHKRLRRLTTAPINGHEALSMYIGYIEEIVVNSLDEWSSMKEPIELLNELRQFTFKVITHIFLGFTAESVMGSVEKRYADLNYGMKSAAINIPGFAFYKALKPWPRYQQNLTHTLDYPSLLCQRFVLEMGSSPPSQPCVFMPILHQLLIQLIPSLFGSITGARKMLVKILQGVLDERRVNDPNVKRGMIDLLMEIKDENGQKLSDEDIIDLLLMFLLAGHESSAHVAMWAIFYLHNNPEILKKAKVG</sequence>
<reference evidence="12 13" key="1">
    <citation type="submission" date="2015-01" db="EMBL/GenBank/DDBJ databases">
        <title>Genome of allotetraploid Gossypium barbadense reveals genomic plasticity and fiber elongation in cotton evolution.</title>
        <authorList>
            <person name="Chen X."/>
            <person name="Liu X."/>
            <person name="Zhao B."/>
            <person name="Zheng H."/>
            <person name="Hu Y."/>
            <person name="Lu G."/>
            <person name="Yang C."/>
            <person name="Chen J."/>
            <person name="Shan C."/>
            <person name="Zhang L."/>
            <person name="Zhou Y."/>
            <person name="Wang L."/>
            <person name="Guo W."/>
            <person name="Bai Y."/>
            <person name="Ruan J."/>
            <person name="Shangguan X."/>
            <person name="Mao Y."/>
            <person name="Jiang J."/>
            <person name="Zhu Y."/>
            <person name="Lei J."/>
            <person name="Kang H."/>
            <person name="Chen S."/>
            <person name="He X."/>
            <person name="Wang R."/>
            <person name="Wang Y."/>
            <person name="Chen J."/>
            <person name="Wang L."/>
            <person name="Yu S."/>
            <person name="Wang B."/>
            <person name="Wei J."/>
            <person name="Song S."/>
            <person name="Lu X."/>
            <person name="Gao Z."/>
            <person name="Gu W."/>
            <person name="Deng X."/>
            <person name="Ma D."/>
            <person name="Wang S."/>
            <person name="Liang W."/>
            <person name="Fang L."/>
            <person name="Cai C."/>
            <person name="Zhu X."/>
            <person name="Zhou B."/>
            <person name="Zhang Y."/>
            <person name="Chen Z."/>
            <person name="Xu S."/>
            <person name="Zhu R."/>
            <person name="Wang S."/>
            <person name="Zhang T."/>
            <person name="Zhao G."/>
        </authorList>
    </citation>
    <scope>NUCLEOTIDE SEQUENCE [LARGE SCALE GENOMIC DNA]</scope>
    <source>
        <strain evidence="13">cv. Xinhai21</strain>
        <tissue evidence="12">Leaf</tissue>
    </source>
</reference>
<gene>
    <name evidence="12" type="ORF">GOBAR_AA17804</name>
</gene>
<protein>
    <recommendedName>
        <fullName evidence="14">Cytochrome P450</fullName>
    </recommendedName>
</protein>
<dbReference type="Pfam" id="PF00067">
    <property type="entry name" value="p450"/>
    <property type="match status" value="2"/>
</dbReference>
<comment type="similarity">
    <text evidence="3">Belongs to the cytochrome P450 family.</text>
</comment>
<keyword evidence="5 11" id="KW-0812">Transmembrane</keyword>
<dbReference type="GO" id="GO:0005506">
    <property type="term" value="F:iron ion binding"/>
    <property type="evidence" value="ECO:0007669"/>
    <property type="project" value="InterPro"/>
</dbReference>
<dbReference type="InterPro" id="IPR001128">
    <property type="entry name" value="Cyt_P450"/>
</dbReference>
<evidence type="ECO:0000313" key="12">
    <source>
        <dbReference type="EMBL" id="PPS02865.1"/>
    </source>
</evidence>
<dbReference type="Proteomes" id="UP000239757">
    <property type="component" value="Unassembled WGS sequence"/>
</dbReference>
<dbReference type="Gene3D" id="1.10.630.10">
    <property type="entry name" value="Cytochrome P450"/>
    <property type="match status" value="2"/>
</dbReference>
<proteinExistence type="inferred from homology"/>
<dbReference type="GO" id="GO:0016125">
    <property type="term" value="P:sterol metabolic process"/>
    <property type="evidence" value="ECO:0007669"/>
    <property type="project" value="TreeGrafter"/>
</dbReference>
<dbReference type="InterPro" id="IPR036396">
    <property type="entry name" value="Cyt_P450_sf"/>
</dbReference>
<dbReference type="GO" id="GO:0020037">
    <property type="term" value="F:heme binding"/>
    <property type="evidence" value="ECO:0007669"/>
    <property type="project" value="InterPro"/>
</dbReference>
<evidence type="ECO:0000256" key="7">
    <source>
        <dbReference type="ARBA" id="ARBA00022989"/>
    </source>
</evidence>
<dbReference type="EMBL" id="KZ664845">
    <property type="protein sequence ID" value="PPS02865.1"/>
    <property type="molecule type" value="Genomic_DNA"/>
</dbReference>
<name>A0A2P5XHP4_GOSBA</name>
<evidence type="ECO:0000256" key="10">
    <source>
        <dbReference type="ARBA" id="ARBA00023136"/>
    </source>
</evidence>